<dbReference type="GO" id="GO:0004497">
    <property type="term" value="F:monooxygenase activity"/>
    <property type="evidence" value="ECO:0007669"/>
    <property type="project" value="InterPro"/>
</dbReference>
<sequence>ATGAFYKAVPEDGDTILGHYLPPGTRVATGSIVYAMGRSKTFWGEDADVFRPDRWLEADEHKRLAMNMTVDLAFGHGQFGCLGKAIAYMELSKAVAEILRRYDLSIVNPTHPLKIFTAVAWVSHDLWVKVERRQLNRN</sequence>
<keyword evidence="2" id="KW-0479">Metal-binding</keyword>
<keyword evidence="5" id="KW-1185">Reference proteome</keyword>
<dbReference type="SUPFAM" id="SSF48264">
    <property type="entry name" value="Cytochrome P450"/>
    <property type="match status" value="1"/>
</dbReference>
<comment type="caution">
    <text evidence="4">The sequence shown here is derived from an EMBL/GenBank/DDBJ whole genome shotgun (WGS) entry which is preliminary data.</text>
</comment>
<dbReference type="AlphaFoldDB" id="A0AA40AY87"/>
<gene>
    <name evidence="4" type="ORF">B0H67DRAFT_480709</name>
</gene>
<keyword evidence="3" id="KW-0408">Iron</keyword>
<dbReference type="Pfam" id="PF00067">
    <property type="entry name" value="p450"/>
    <property type="match status" value="1"/>
</dbReference>
<dbReference type="PANTHER" id="PTHR24305">
    <property type="entry name" value="CYTOCHROME P450"/>
    <property type="match status" value="1"/>
</dbReference>
<dbReference type="EMBL" id="JAUKUA010000002">
    <property type="protein sequence ID" value="KAK0724211.1"/>
    <property type="molecule type" value="Genomic_DNA"/>
</dbReference>
<keyword evidence="1" id="KW-0349">Heme</keyword>
<proteinExistence type="predicted"/>
<evidence type="ECO:0000313" key="5">
    <source>
        <dbReference type="Proteomes" id="UP001172102"/>
    </source>
</evidence>
<reference evidence="4" key="1">
    <citation type="submission" date="2023-06" db="EMBL/GenBank/DDBJ databases">
        <title>Genome-scale phylogeny and comparative genomics of the fungal order Sordariales.</title>
        <authorList>
            <consortium name="Lawrence Berkeley National Laboratory"/>
            <person name="Hensen N."/>
            <person name="Bonometti L."/>
            <person name="Westerberg I."/>
            <person name="Brannstrom I.O."/>
            <person name="Guillou S."/>
            <person name="Cros-Aarteil S."/>
            <person name="Calhoun S."/>
            <person name="Haridas S."/>
            <person name="Kuo A."/>
            <person name="Mondo S."/>
            <person name="Pangilinan J."/>
            <person name="Riley R."/>
            <person name="Labutti K."/>
            <person name="Andreopoulos B."/>
            <person name="Lipzen A."/>
            <person name="Chen C."/>
            <person name="Yanf M."/>
            <person name="Daum C."/>
            <person name="Ng V."/>
            <person name="Clum A."/>
            <person name="Steindorff A."/>
            <person name="Ohm R."/>
            <person name="Martin F."/>
            <person name="Silar P."/>
            <person name="Natvig D."/>
            <person name="Lalanne C."/>
            <person name="Gautier V."/>
            <person name="Ament-Velasquez S.L."/>
            <person name="Kruys A."/>
            <person name="Hutchinson M.I."/>
            <person name="Powell A.J."/>
            <person name="Barry K."/>
            <person name="Miller A.N."/>
            <person name="Grigoriev I.V."/>
            <person name="Debuchy R."/>
            <person name="Gladieux P."/>
            <person name="Thoren M.H."/>
            <person name="Johannesson H."/>
        </authorList>
    </citation>
    <scope>NUCLEOTIDE SEQUENCE</scope>
    <source>
        <strain evidence="4">SMH4607-1</strain>
    </source>
</reference>
<dbReference type="GO" id="GO:0020037">
    <property type="term" value="F:heme binding"/>
    <property type="evidence" value="ECO:0007669"/>
    <property type="project" value="InterPro"/>
</dbReference>
<name>A0AA40AY87_9PEZI</name>
<feature type="non-terminal residue" evidence="4">
    <location>
        <position position="138"/>
    </location>
</feature>
<organism evidence="4 5">
    <name type="scientific">Lasiosphaeris hirsuta</name>
    <dbReference type="NCBI Taxonomy" id="260670"/>
    <lineage>
        <taxon>Eukaryota</taxon>
        <taxon>Fungi</taxon>
        <taxon>Dikarya</taxon>
        <taxon>Ascomycota</taxon>
        <taxon>Pezizomycotina</taxon>
        <taxon>Sordariomycetes</taxon>
        <taxon>Sordariomycetidae</taxon>
        <taxon>Sordariales</taxon>
        <taxon>Lasiosphaeriaceae</taxon>
        <taxon>Lasiosphaeris</taxon>
    </lineage>
</organism>
<protein>
    <submittedName>
        <fullName evidence="4">Cytochrome P450</fullName>
    </submittedName>
</protein>
<dbReference type="PANTHER" id="PTHR24305:SF168">
    <property type="entry name" value="P450, PUTATIVE (EUROFUNG)-RELATED"/>
    <property type="match status" value="1"/>
</dbReference>
<evidence type="ECO:0000256" key="3">
    <source>
        <dbReference type="ARBA" id="ARBA00023004"/>
    </source>
</evidence>
<dbReference type="Proteomes" id="UP001172102">
    <property type="component" value="Unassembled WGS sequence"/>
</dbReference>
<dbReference type="GO" id="GO:0016705">
    <property type="term" value="F:oxidoreductase activity, acting on paired donors, with incorporation or reduction of molecular oxygen"/>
    <property type="evidence" value="ECO:0007669"/>
    <property type="project" value="InterPro"/>
</dbReference>
<accession>A0AA40AY87</accession>
<evidence type="ECO:0000256" key="2">
    <source>
        <dbReference type="ARBA" id="ARBA00022723"/>
    </source>
</evidence>
<dbReference type="InterPro" id="IPR050121">
    <property type="entry name" value="Cytochrome_P450_monoxygenase"/>
</dbReference>
<dbReference type="InterPro" id="IPR036396">
    <property type="entry name" value="Cyt_P450_sf"/>
</dbReference>
<dbReference type="GO" id="GO:0005506">
    <property type="term" value="F:iron ion binding"/>
    <property type="evidence" value="ECO:0007669"/>
    <property type="project" value="InterPro"/>
</dbReference>
<dbReference type="Gene3D" id="1.10.630.10">
    <property type="entry name" value="Cytochrome P450"/>
    <property type="match status" value="1"/>
</dbReference>
<evidence type="ECO:0000256" key="1">
    <source>
        <dbReference type="ARBA" id="ARBA00022617"/>
    </source>
</evidence>
<dbReference type="InterPro" id="IPR001128">
    <property type="entry name" value="Cyt_P450"/>
</dbReference>
<evidence type="ECO:0000313" key="4">
    <source>
        <dbReference type="EMBL" id="KAK0724211.1"/>
    </source>
</evidence>